<accession>A0A0L0H5R1</accession>
<keyword evidence="4" id="KW-1185">Reference proteome</keyword>
<dbReference type="InParanoid" id="A0A0L0H5R1"/>
<sequence>MIVNQSSIILALGLTAAVATPVRRQLPPSTRVQMHSSCSASQKQTLNKALDDMNKLTIHATKRILDKTYEDPVYQTYFGNGESATVVGYYGILTAGKVFFSDVDNKCSQPGWAGHWRGEVAPLETVICPLSFNTTARKPLSALCQDGDRFSQHKTNYFLSSDLMHRLFHVPLINPEERVDHYASNYTEVTALAAADGDKAEHNQDSYMYFALDAYARDDVNPPNGCV</sequence>
<gene>
    <name evidence="3" type="ORF">SPPG_08209</name>
</gene>
<dbReference type="STRING" id="645134.A0A0L0H5R1"/>
<keyword evidence="1" id="KW-0732">Signal</keyword>
<evidence type="ECO:0000259" key="2">
    <source>
        <dbReference type="Pfam" id="PF13933"/>
    </source>
</evidence>
<dbReference type="GO" id="GO:0009986">
    <property type="term" value="C:cell surface"/>
    <property type="evidence" value="ECO:0007669"/>
    <property type="project" value="TreeGrafter"/>
</dbReference>
<dbReference type="InterPro" id="IPR024079">
    <property type="entry name" value="MetalloPept_cat_dom_sf"/>
</dbReference>
<protein>
    <recommendedName>
        <fullName evidence="2">Putative peptidase domain-containing protein</fullName>
    </recommendedName>
</protein>
<dbReference type="Pfam" id="PF13933">
    <property type="entry name" value="HRXXH"/>
    <property type="match status" value="1"/>
</dbReference>
<dbReference type="OrthoDB" id="4689212at2759"/>
<feature type="chain" id="PRO_5005539847" description="Putative peptidase domain-containing protein" evidence="1">
    <location>
        <begin position="20"/>
        <end position="227"/>
    </location>
</feature>
<dbReference type="SUPFAM" id="SSF55486">
    <property type="entry name" value="Metalloproteases ('zincins'), catalytic domain"/>
    <property type="match status" value="1"/>
</dbReference>
<feature type="domain" description="Putative peptidase" evidence="2">
    <location>
        <begin position="30"/>
        <end position="227"/>
    </location>
</feature>
<organism evidence="3 4">
    <name type="scientific">Spizellomyces punctatus (strain DAOM BR117)</name>
    <dbReference type="NCBI Taxonomy" id="645134"/>
    <lineage>
        <taxon>Eukaryota</taxon>
        <taxon>Fungi</taxon>
        <taxon>Fungi incertae sedis</taxon>
        <taxon>Chytridiomycota</taxon>
        <taxon>Chytridiomycota incertae sedis</taxon>
        <taxon>Chytridiomycetes</taxon>
        <taxon>Spizellomycetales</taxon>
        <taxon>Spizellomycetaceae</taxon>
        <taxon>Spizellomyces</taxon>
    </lineage>
</organism>
<dbReference type="RefSeq" id="XP_016604344.1">
    <property type="nucleotide sequence ID" value="XM_016756370.1"/>
</dbReference>
<name>A0A0L0H5R1_SPIPD</name>
<dbReference type="VEuPathDB" id="FungiDB:SPPG_08209"/>
<dbReference type="OMA" id="CNATQRR"/>
<feature type="signal peptide" evidence="1">
    <location>
        <begin position="1"/>
        <end position="19"/>
    </location>
</feature>
<evidence type="ECO:0000313" key="4">
    <source>
        <dbReference type="Proteomes" id="UP000053201"/>
    </source>
</evidence>
<dbReference type="GO" id="GO:0008270">
    <property type="term" value="F:zinc ion binding"/>
    <property type="evidence" value="ECO:0007669"/>
    <property type="project" value="TreeGrafter"/>
</dbReference>
<dbReference type="Proteomes" id="UP000053201">
    <property type="component" value="Unassembled WGS sequence"/>
</dbReference>
<dbReference type="GO" id="GO:0008237">
    <property type="term" value="F:metallopeptidase activity"/>
    <property type="evidence" value="ECO:0007669"/>
    <property type="project" value="InterPro"/>
</dbReference>
<dbReference type="eggNOG" id="ENOG502RTN8">
    <property type="taxonomic scope" value="Eukaryota"/>
</dbReference>
<reference evidence="3 4" key="1">
    <citation type="submission" date="2009-08" db="EMBL/GenBank/DDBJ databases">
        <title>The Genome Sequence of Spizellomyces punctatus strain DAOM BR117.</title>
        <authorList>
            <consortium name="The Broad Institute Genome Sequencing Platform"/>
            <person name="Russ C."/>
            <person name="Cuomo C."/>
            <person name="Shea T."/>
            <person name="Young S.K."/>
            <person name="Zeng Q."/>
            <person name="Koehrsen M."/>
            <person name="Haas B."/>
            <person name="Borodovsky M."/>
            <person name="Guigo R."/>
            <person name="Alvarado L."/>
            <person name="Berlin A."/>
            <person name="Bochicchio J."/>
            <person name="Borenstein D."/>
            <person name="Chapman S."/>
            <person name="Chen Z."/>
            <person name="Engels R."/>
            <person name="Freedman E."/>
            <person name="Gellesch M."/>
            <person name="Goldberg J."/>
            <person name="Griggs A."/>
            <person name="Gujja S."/>
            <person name="Heiman D."/>
            <person name="Hepburn T."/>
            <person name="Howarth C."/>
            <person name="Jen D."/>
            <person name="Larson L."/>
            <person name="Lewis B."/>
            <person name="Mehta T."/>
            <person name="Park D."/>
            <person name="Pearson M."/>
            <person name="Roberts A."/>
            <person name="Saif S."/>
            <person name="Shenoy N."/>
            <person name="Sisk P."/>
            <person name="Stolte C."/>
            <person name="Sykes S."/>
            <person name="Thomson T."/>
            <person name="Walk T."/>
            <person name="White J."/>
            <person name="Yandava C."/>
            <person name="Burger G."/>
            <person name="Gray M.W."/>
            <person name="Holland P.W.H."/>
            <person name="King N."/>
            <person name="Lang F.B.F."/>
            <person name="Roger A.J."/>
            <person name="Ruiz-Trillo I."/>
            <person name="Lander E."/>
            <person name="Nusbaum C."/>
        </authorList>
    </citation>
    <scope>NUCLEOTIDE SEQUENCE [LARGE SCALE GENOMIC DNA]</scope>
    <source>
        <strain evidence="3 4">DAOM BR117</strain>
    </source>
</reference>
<dbReference type="GO" id="GO:0005576">
    <property type="term" value="C:extracellular region"/>
    <property type="evidence" value="ECO:0007669"/>
    <property type="project" value="TreeGrafter"/>
</dbReference>
<dbReference type="PANTHER" id="PTHR39399">
    <property type="entry name" value="PROTEIN ZPS1"/>
    <property type="match status" value="1"/>
</dbReference>
<dbReference type="GO" id="GO:0009277">
    <property type="term" value="C:fungal-type cell wall"/>
    <property type="evidence" value="ECO:0007669"/>
    <property type="project" value="TreeGrafter"/>
</dbReference>
<dbReference type="GeneID" id="27691386"/>
<dbReference type="Gene3D" id="3.40.390.10">
    <property type="entry name" value="Collagenase (Catalytic Domain)"/>
    <property type="match status" value="1"/>
</dbReference>
<dbReference type="GO" id="GO:0005178">
    <property type="term" value="F:integrin binding"/>
    <property type="evidence" value="ECO:0007669"/>
    <property type="project" value="TreeGrafter"/>
</dbReference>
<dbReference type="InterPro" id="IPR039124">
    <property type="entry name" value="PRA1-like"/>
</dbReference>
<evidence type="ECO:0000313" key="3">
    <source>
        <dbReference type="EMBL" id="KNC96304.1"/>
    </source>
</evidence>
<dbReference type="InterPro" id="IPR029482">
    <property type="entry name" value="HRXXH"/>
</dbReference>
<proteinExistence type="predicted"/>
<dbReference type="EMBL" id="KQ257469">
    <property type="protein sequence ID" value="KNC96304.1"/>
    <property type="molecule type" value="Genomic_DNA"/>
</dbReference>
<dbReference type="AlphaFoldDB" id="A0A0L0H5R1"/>
<dbReference type="PANTHER" id="PTHR39399:SF1">
    <property type="entry name" value="PROTEIN ZPS1"/>
    <property type="match status" value="1"/>
</dbReference>
<evidence type="ECO:0000256" key="1">
    <source>
        <dbReference type="SAM" id="SignalP"/>
    </source>
</evidence>